<dbReference type="PANTHER" id="PTHR21485:SF6">
    <property type="entry name" value="N-ACYLNEURAMINATE CYTIDYLYLTRANSFERASE-RELATED"/>
    <property type="match status" value="1"/>
</dbReference>
<dbReference type="AlphaFoldDB" id="A0A1G2KZS4"/>
<proteinExistence type="predicted"/>
<accession>A0A1G2KZS4</accession>
<organism evidence="1 2">
    <name type="scientific">Candidatus Sungbacteria bacterium RIFCSPHIGHO2_02_FULL_53_17</name>
    <dbReference type="NCBI Taxonomy" id="1802275"/>
    <lineage>
        <taxon>Bacteria</taxon>
        <taxon>Candidatus Sungiibacteriota</taxon>
    </lineage>
</organism>
<dbReference type="EMBL" id="MHQN01000006">
    <property type="protein sequence ID" value="OHA04012.1"/>
    <property type="molecule type" value="Genomic_DNA"/>
</dbReference>
<dbReference type="SUPFAM" id="SSF53448">
    <property type="entry name" value="Nucleotide-diphospho-sugar transferases"/>
    <property type="match status" value="1"/>
</dbReference>
<evidence type="ECO:0000313" key="2">
    <source>
        <dbReference type="Proteomes" id="UP000177177"/>
    </source>
</evidence>
<dbReference type="Proteomes" id="UP000177177">
    <property type="component" value="Unassembled WGS sequence"/>
</dbReference>
<comment type="caution">
    <text evidence="1">The sequence shown here is derived from an EMBL/GenBank/DDBJ whole genome shotgun (WGS) entry which is preliminary data.</text>
</comment>
<dbReference type="Pfam" id="PF02348">
    <property type="entry name" value="CTP_transf_3"/>
    <property type="match status" value="1"/>
</dbReference>
<dbReference type="CDD" id="cd02513">
    <property type="entry name" value="CMP-NeuAc_Synthase"/>
    <property type="match status" value="1"/>
</dbReference>
<dbReference type="GO" id="GO:0008781">
    <property type="term" value="F:N-acylneuraminate cytidylyltransferase activity"/>
    <property type="evidence" value="ECO:0007669"/>
    <property type="project" value="TreeGrafter"/>
</dbReference>
<dbReference type="Gene3D" id="3.90.550.10">
    <property type="entry name" value="Spore Coat Polysaccharide Biosynthesis Protein SpsA, Chain A"/>
    <property type="match status" value="1"/>
</dbReference>
<protein>
    <recommendedName>
        <fullName evidence="3">Acylneuraminate cytidylyltransferase</fullName>
    </recommendedName>
</protein>
<sequence length="239" mass="26267">MHVLGVIPARGGSKGIPRKNIKLLLGRPLIAYSIVPALESAALADVVVTSDDPEILEAAAAYGAATLERPEALAGDDAPTPPVVAHALAAMEDRTGRRYDAVVLLQPTTPLRTAADIDGAVRKLMETDADAVVSVVESTGINPEWMKLIKDDRLVDCDPTLPEMGRRQDAQKIYIRNGSIYAARTEVFRTRQSFKAGVCRPYVMPEATWVNIDTPRDWILAEALMRDKDWSWVAPWRRI</sequence>
<evidence type="ECO:0000313" key="1">
    <source>
        <dbReference type="EMBL" id="OHA04012.1"/>
    </source>
</evidence>
<reference evidence="1 2" key="1">
    <citation type="journal article" date="2016" name="Nat. Commun.">
        <title>Thousands of microbial genomes shed light on interconnected biogeochemical processes in an aquifer system.</title>
        <authorList>
            <person name="Anantharaman K."/>
            <person name="Brown C.T."/>
            <person name="Hug L.A."/>
            <person name="Sharon I."/>
            <person name="Castelle C.J."/>
            <person name="Probst A.J."/>
            <person name="Thomas B.C."/>
            <person name="Singh A."/>
            <person name="Wilkins M.J."/>
            <person name="Karaoz U."/>
            <person name="Brodie E.L."/>
            <person name="Williams K.H."/>
            <person name="Hubbard S.S."/>
            <person name="Banfield J.F."/>
        </authorList>
    </citation>
    <scope>NUCLEOTIDE SEQUENCE [LARGE SCALE GENOMIC DNA]</scope>
</reference>
<dbReference type="InterPro" id="IPR050793">
    <property type="entry name" value="CMP-NeuNAc_synthase"/>
</dbReference>
<evidence type="ECO:0008006" key="3">
    <source>
        <dbReference type="Google" id="ProtNLM"/>
    </source>
</evidence>
<name>A0A1G2KZS4_9BACT</name>
<gene>
    <name evidence="1" type="ORF">A3C92_03660</name>
</gene>
<dbReference type="PANTHER" id="PTHR21485">
    <property type="entry name" value="HAD SUPERFAMILY MEMBERS CMAS AND KDSC"/>
    <property type="match status" value="1"/>
</dbReference>
<dbReference type="InterPro" id="IPR029044">
    <property type="entry name" value="Nucleotide-diphossugar_trans"/>
</dbReference>
<dbReference type="InterPro" id="IPR003329">
    <property type="entry name" value="Cytidylyl_trans"/>
</dbReference>